<dbReference type="EMBL" id="CAEZYW010000132">
    <property type="protein sequence ID" value="CAB4743837.1"/>
    <property type="molecule type" value="Genomic_DNA"/>
</dbReference>
<reference evidence="1" key="1">
    <citation type="submission" date="2020-05" db="EMBL/GenBank/DDBJ databases">
        <authorList>
            <person name="Chiriac C."/>
            <person name="Salcher M."/>
            <person name="Ghai R."/>
            <person name="Kavagutti S V."/>
        </authorList>
    </citation>
    <scope>NUCLEOTIDE SEQUENCE</scope>
</reference>
<dbReference type="AlphaFoldDB" id="A0A6J6TAS4"/>
<evidence type="ECO:0000313" key="1">
    <source>
        <dbReference type="EMBL" id="CAB4743837.1"/>
    </source>
</evidence>
<accession>A0A6J6TAS4</accession>
<proteinExistence type="predicted"/>
<organism evidence="1">
    <name type="scientific">freshwater metagenome</name>
    <dbReference type="NCBI Taxonomy" id="449393"/>
    <lineage>
        <taxon>unclassified sequences</taxon>
        <taxon>metagenomes</taxon>
        <taxon>ecological metagenomes</taxon>
    </lineage>
</organism>
<sequence>MVIGAEQVDAQVEAALALVDVVGGVGREVGVFAIGLDEHPVLVVVEVSRAQPDCAVHLIDMAVLAQLLEPVLDRIRLVQRALGVPDVEHGAEQGEHMLLLGELPRVGLLAEGRHLFIGRQGEQIRLLRNDFCCEVEDVAALVAVLRDRLTMRSRHDRGTELVHLDAPVVDVELLGDRGSCRREHPGEGIAHCSPASMAQVEGAGRVRGDELDVHGPAGEGIAVPEHLASLDDAPGHLALRGSVEGDVDEAGAGHLGRCDAIGLGELDG</sequence>
<protein>
    <submittedName>
        <fullName evidence="1">Unannotated protein</fullName>
    </submittedName>
</protein>
<gene>
    <name evidence="1" type="ORF">UFOPK2786_00926</name>
</gene>
<name>A0A6J6TAS4_9ZZZZ</name>